<organism evidence="2 3">
    <name type="scientific">Paenibacillus popilliae</name>
    <name type="common">Bacillus popilliae</name>
    <dbReference type="NCBI Taxonomy" id="78057"/>
    <lineage>
        <taxon>Bacteria</taxon>
        <taxon>Bacillati</taxon>
        <taxon>Bacillota</taxon>
        <taxon>Bacilli</taxon>
        <taxon>Bacillales</taxon>
        <taxon>Paenibacillaceae</taxon>
        <taxon>Paenibacillus</taxon>
    </lineage>
</organism>
<accession>A0ABY3AIZ5</accession>
<dbReference type="Gene3D" id="3.40.50.300">
    <property type="entry name" value="P-loop containing nucleotide triphosphate hydrolases"/>
    <property type="match status" value="1"/>
</dbReference>
<name>A0ABY3AIZ5_PAEPP</name>
<dbReference type="GO" id="GO:0005524">
    <property type="term" value="F:ATP binding"/>
    <property type="evidence" value="ECO:0007669"/>
    <property type="project" value="UniProtKB-KW"/>
</dbReference>
<dbReference type="InterPro" id="IPR027417">
    <property type="entry name" value="P-loop_NTPase"/>
</dbReference>
<dbReference type="Proteomes" id="UP000316208">
    <property type="component" value="Unassembled WGS sequence"/>
</dbReference>
<dbReference type="InterPro" id="IPR049945">
    <property type="entry name" value="AAA_22"/>
</dbReference>
<keyword evidence="3" id="KW-1185">Reference proteome</keyword>
<keyword evidence="2" id="KW-0547">Nucleotide-binding</keyword>
<keyword evidence="2" id="KW-0067">ATP-binding</keyword>
<gene>
    <name evidence="2" type="ORF">C7Y44_28170</name>
</gene>
<reference evidence="2 3" key="1">
    <citation type="submission" date="2018-03" db="EMBL/GenBank/DDBJ databases">
        <title>Aerobic endospore-forming bacteria genome sequencing and assembly.</title>
        <authorList>
            <person name="Cavalcante D.A."/>
            <person name="Driks A."/>
            <person name="Putonti C."/>
            <person name="De-Souza M.T."/>
        </authorList>
    </citation>
    <scope>NUCLEOTIDE SEQUENCE [LARGE SCALE GENOMIC DNA]</scope>
    <source>
        <strain evidence="2 3">SDF0028</strain>
    </source>
</reference>
<comment type="caution">
    <text evidence="2">The sequence shown here is derived from an EMBL/GenBank/DDBJ whole genome shotgun (WGS) entry which is preliminary data.</text>
</comment>
<protein>
    <submittedName>
        <fullName evidence="2">ATP-binding protein</fullName>
    </submittedName>
</protein>
<proteinExistence type="predicted"/>
<evidence type="ECO:0000259" key="1">
    <source>
        <dbReference type="Pfam" id="PF13401"/>
    </source>
</evidence>
<feature type="domain" description="ORC1/DEAH AAA+ ATPase" evidence="1">
    <location>
        <begin position="141"/>
        <end position="290"/>
    </location>
</feature>
<dbReference type="Pfam" id="PF13401">
    <property type="entry name" value="AAA_22"/>
    <property type="match status" value="1"/>
</dbReference>
<evidence type="ECO:0000313" key="2">
    <source>
        <dbReference type="EMBL" id="TQR40165.1"/>
    </source>
</evidence>
<dbReference type="SUPFAM" id="SSF52540">
    <property type="entry name" value="P-loop containing nucleoside triphosphate hydrolases"/>
    <property type="match status" value="1"/>
</dbReference>
<dbReference type="EMBL" id="SADY01000017">
    <property type="protein sequence ID" value="TQR40165.1"/>
    <property type="molecule type" value="Genomic_DNA"/>
</dbReference>
<evidence type="ECO:0000313" key="3">
    <source>
        <dbReference type="Proteomes" id="UP000316208"/>
    </source>
</evidence>
<sequence length="580" mass="66184">MSLMSNDGIIGLYGTHIFAKYTDQINPKNQGNPFIEALPDRVDISDFIDMLSSAPPLESKYINLCVEDRLEFVQQIMPDFWLPLPTHYEKYRNLYSMIKIGYQSRNPMHVMYNRQFAVGWDNIFKAGIDENGANLAGNVQTAQSLAEIAINGYGKTQMYQRMLARLFPQVIHHSKYQDRALNQTQLVWLKVECPYNKSVGTFCKSFYAEIDKLLGTNFYERYAEKPGTIDKLVIRLIKTVAQVNLGVLVIDEIQKIQKAYSGGEKNMIDFITQLVNTLGVPVILIGSYKALYLFKDSLANTRKCLPNGYAENISGSMLENSWEWSHFIENLWDLQYTKTYTEITPEIKKAMHYYSMGIPDIVVKLFIHVQSRTIVDGGDERIRLSYIREVAERSLSLVQPIFNKIRSGDRSAYKDLDDIKPDWAPLNGYLKEATHRVTVHGNLAEEHARVLQEKRKEGILVKLTEFALQLVQSSIEAEVLANKVYDASSGMGDITMMFNHIARLVVDSSEYTQVMNNCNYVKSTEDLPKKKKAKKVEPTVDPDDIRYVAQLGHNNGLTTEEALEEKGYIRGVDELLDIIS</sequence>